<feature type="transmembrane region" description="Helical" evidence="1">
    <location>
        <begin position="7"/>
        <end position="29"/>
    </location>
</feature>
<keyword evidence="3" id="KW-1185">Reference proteome</keyword>
<dbReference type="EMBL" id="CANHGI010000002">
    <property type="protein sequence ID" value="CAI5442244.1"/>
    <property type="molecule type" value="Genomic_DNA"/>
</dbReference>
<evidence type="ECO:0008006" key="4">
    <source>
        <dbReference type="Google" id="ProtNLM"/>
    </source>
</evidence>
<keyword evidence="1" id="KW-0812">Transmembrane</keyword>
<dbReference type="AlphaFoldDB" id="A0A9P1IBP9"/>
<feature type="transmembrane region" description="Helical" evidence="1">
    <location>
        <begin position="35"/>
        <end position="54"/>
    </location>
</feature>
<comment type="caution">
    <text evidence="2">The sequence shown here is derived from an EMBL/GenBank/DDBJ whole genome shotgun (WGS) entry which is preliminary data.</text>
</comment>
<keyword evidence="1" id="KW-0472">Membrane</keyword>
<feature type="transmembrane region" description="Helical" evidence="1">
    <location>
        <begin position="61"/>
        <end position="81"/>
    </location>
</feature>
<protein>
    <recommendedName>
        <fullName evidence="4">Transmembrane protein</fullName>
    </recommendedName>
</protein>
<proteinExistence type="predicted"/>
<sequence>MYDFKNYIGTIQLVKNAWFLITFFNSLFIQQKFDLTPMIIMASMLVELAMFFEIQKYNYKMLLYYALYQTAYLYCYLQSIKGNYFEINIQCALICFQSLFIAICFIQLFNCATKEIKKQEIIDPKTGDLDYPKFFKYRNLNY</sequence>
<keyword evidence="1" id="KW-1133">Transmembrane helix</keyword>
<gene>
    <name evidence="2" type="ORF">CAMP_LOCUS4881</name>
</gene>
<evidence type="ECO:0000313" key="3">
    <source>
        <dbReference type="Proteomes" id="UP001152747"/>
    </source>
</evidence>
<evidence type="ECO:0000313" key="2">
    <source>
        <dbReference type="EMBL" id="CAI5442244.1"/>
    </source>
</evidence>
<dbReference type="Proteomes" id="UP001152747">
    <property type="component" value="Unassembled WGS sequence"/>
</dbReference>
<name>A0A9P1IBP9_9PELO</name>
<organism evidence="2 3">
    <name type="scientific">Caenorhabditis angaria</name>
    <dbReference type="NCBI Taxonomy" id="860376"/>
    <lineage>
        <taxon>Eukaryota</taxon>
        <taxon>Metazoa</taxon>
        <taxon>Ecdysozoa</taxon>
        <taxon>Nematoda</taxon>
        <taxon>Chromadorea</taxon>
        <taxon>Rhabditida</taxon>
        <taxon>Rhabditina</taxon>
        <taxon>Rhabditomorpha</taxon>
        <taxon>Rhabditoidea</taxon>
        <taxon>Rhabditidae</taxon>
        <taxon>Peloderinae</taxon>
        <taxon>Caenorhabditis</taxon>
    </lineage>
</organism>
<evidence type="ECO:0000256" key="1">
    <source>
        <dbReference type="SAM" id="Phobius"/>
    </source>
</evidence>
<feature type="transmembrane region" description="Helical" evidence="1">
    <location>
        <begin position="87"/>
        <end position="109"/>
    </location>
</feature>
<reference evidence="2" key="1">
    <citation type="submission" date="2022-11" db="EMBL/GenBank/DDBJ databases">
        <authorList>
            <person name="Kikuchi T."/>
        </authorList>
    </citation>
    <scope>NUCLEOTIDE SEQUENCE</scope>
    <source>
        <strain evidence="2">PS1010</strain>
    </source>
</reference>
<accession>A0A9P1IBP9</accession>